<gene>
    <name evidence="2" type="ORF">LtaPh_3106800</name>
</gene>
<name>A0A640KN93_LEITA</name>
<feature type="region of interest" description="Disordered" evidence="1">
    <location>
        <begin position="266"/>
        <end position="295"/>
    </location>
</feature>
<reference evidence="2" key="1">
    <citation type="submission" date="2019-11" db="EMBL/GenBank/DDBJ databases">
        <title>Leishmania tarentolae CDS.</title>
        <authorList>
            <person name="Goto Y."/>
            <person name="Yamagishi J."/>
        </authorList>
    </citation>
    <scope>NUCLEOTIDE SEQUENCE [LARGE SCALE GENOMIC DNA]</scope>
    <source>
        <strain evidence="2">Parrot Tar II</strain>
    </source>
</reference>
<protein>
    <submittedName>
        <fullName evidence="2">Uncharacterized protein</fullName>
    </submittedName>
</protein>
<dbReference type="Proteomes" id="UP000419144">
    <property type="component" value="Unassembled WGS sequence"/>
</dbReference>
<proteinExistence type="predicted"/>
<dbReference type="VEuPathDB" id="TriTrypDB:LtaPh_3106800"/>
<sequence>MRLPSPWSCNLLIQPAVLPHQPSTATHTEEDSSLGKASITAPPVEASLGLKATVATATCAPSSALSARGLPPQDGNSSVSLIMSDGPSPRSQWSSKTQQPVPPLSSSSYLPHHRPSVDIEVQGRDTSPLVTRNAYTVVTSDSSIAHVVGSQTTDGDSSHTLLRASDTMPTEFFASSPLLRGMVRSPEVSTNLEGACFEVTGPEVMQPAAAEMLCIPPQLTATNGRRSPQAVIPCTIGAVAAAATSAVVKDRTNYIDATVSVKDTMQRGAGSGPYAHPSQVSPPSSEGNRPGTSAHNSLQRLHFRKPSLVSHTTNTLPSWTADAASSTGFGSEYSFYSLQHTPRAGVAQVPEPLLPPRHRQLSSQASFPWATRTTNNQCRSVCRTTAILDPYELPYRTMNLSAALSTYSSGIQRRPSSKIKQQQRQSLATVERLVTPLWAVPPQSGRGKRPKWRRRCSLVHFGAQAPWNNTHHGNTRATMKKCPAAVSATRLSARTVHHRKLRSQSIRCYSVSTKTQALLQTTPMTTRTTVCAHPMICHRSAAPVAAFLCRPLVSPRRTLCPSLVSNPLL</sequence>
<keyword evidence="3" id="KW-1185">Reference proteome</keyword>
<evidence type="ECO:0000313" key="2">
    <source>
        <dbReference type="EMBL" id="GET91063.1"/>
    </source>
</evidence>
<dbReference type="OrthoDB" id="253030at2759"/>
<feature type="region of interest" description="Disordered" evidence="1">
    <location>
        <begin position="64"/>
        <end position="113"/>
    </location>
</feature>
<dbReference type="EMBL" id="BLBS01000045">
    <property type="protein sequence ID" value="GET91063.1"/>
    <property type="molecule type" value="Genomic_DNA"/>
</dbReference>
<feature type="compositionally biased region" description="Polar residues" evidence="1">
    <location>
        <begin position="278"/>
        <end position="295"/>
    </location>
</feature>
<comment type="caution">
    <text evidence="2">The sequence shown here is derived from an EMBL/GenBank/DDBJ whole genome shotgun (WGS) entry which is preliminary data.</text>
</comment>
<accession>A0A640KN93</accession>
<feature type="compositionally biased region" description="Polar residues" evidence="1">
    <location>
        <begin position="89"/>
        <end position="99"/>
    </location>
</feature>
<organism evidence="2 3">
    <name type="scientific">Leishmania tarentolae</name>
    <name type="common">Sauroleishmania tarentolae</name>
    <dbReference type="NCBI Taxonomy" id="5689"/>
    <lineage>
        <taxon>Eukaryota</taxon>
        <taxon>Discoba</taxon>
        <taxon>Euglenozoa</taxon>
        <taxon>Kinetoplastea</taxon>
        <taxon>Metakinetoplastina</taxon>
        <taxon>Trypanosomatida</taxon>
        <taxon>Trypanosomatidae</taxon>
        <taxon>Leishmaniinae</taxon>
        <taxon>Leishmania</taxon>
        <taxon>lizard Leishmania</taxon>
    </lineage>
</organism>
<dbReference type="AlphaFoldDB" id="A0A640KN93"/>
<evidence type="ECO:0000256" key="1">
    <source>
        <dbReference type="SAM" id="MobiDB-lite"/>
    </source>
</evidence>
<evidence type="ECO:0000313" key="3">
    <source>
        <dbReference type="Proteomes" id="UP000419144"/>
    </source>
</evidence>